<dbReference type="PANTHER" id="PTHR31642:SF316">
    <property type="entry name" value="PROTEIN ECERIFERUM 26-LIKE"/>
    <property type="match status" value="1"/>
</dbReference>
<gene>
    <name evidence="2" type="ORF">POTOM_018662</name>
</gene>
<evidence type="ECO:0008006" key="4">
    <source>
        <dbReference type="Google" id="ProtNLM"/>
    </source>
</evidence>
<evidence type="ECO:0000256" key="1">
    <source>
        <dbReference type="ARBA" id="ARBA00009861"/>
    </source>
</evidence>
<reference evidence="2" key="1">
    <citation type="journal article" date="2020" name="bioRxiv">
        <title>Hybrid origin of Populus tomentosa Carr. identified through genome sequencing and phylogenomic analysis.</title>
        <authorList>
            <person name="An X."/>
            <person name="Gao K."/>
            <person name="Chen Z."/>
            <person name="Li J."/>
            <person name="Yang X."/>
            <person name="Yang X."/>
            <person name="Zhou J."/>
            <person name="Guo T."/>
            <person name="Zhao T."/>
            <person name="Huang S."/>
            <person name="Miao D."/>
            <person name="Khan W.U."/>
            <person name="Rao P."/>
            <person name="Ye M."/>
            <person name="Lei B."/>
            <person name="Liao W."/>
            <person name="Wang J."/>
            <person name="Ji L."/>
            <person name="Li Y."/>
            <person name="Guo B."/>
            <person name="Mustafa N.S."/>
            <person name="Li S."/>
            <person name="Yun Q."/>
            <person name="Keller S.R."/>
            <person name="Mao J."/>
            <person name="Zhang R."/>
            <person name="Strauss S.H."/>
        </authorList>
    </citation>
    <scope>NUCLEOTIDE SEQUENCE</scope>
    <source>
        <strain evidence="2">GM15</strain>
        <tissue evidence="2">Leaf</tissue>
    </source>
</reference>
<dbReference type="GO" id="GO:0016747">
    <property type="term" value="F:acyltransferase activity, transferring groups other than amino-acyl groups"/>
    <property type="evidence" value="ECO:0007669"/>
    <property type="project" value="TreeGrafter"/>
</dbReference>
<name>A0A8X7ZQ18_POPTO</name>
<proteinExistence type="inferred from homology"/>
<dbReference type="OrthoDB" id="671439at2759"/>
<organism evidence="2 3">
    <name type="scientific">Populus tomentosa</name>
    <name type="common">Chinese white poplar</name>
    <dbReference type="NCBI Taxonomy" id="118781"/>
    <lineage>
        <taxon>Eukaryota</taxon>
        <taxon>Viridiplantae</taxon>
        <taxon>Streptophyta</taxon>
        <taxon>Embryophyta</taxon>
        <taxon>Tracheophyta</taxon>
        <taxon>Spermatophyta</taxon>
        <taxon>Magnoliopsida</taxon>
        <taxon>eudicotyledons</taxon>
        <taxon>Gunneridae</taxon>
        <taxon>Pentapetalae</taxon>
        <taxon>rosids</taxon>
        <taxon>fabids</taxon>
        <taxon>Malpighiales</taxon>
        <taxon>Salicaceae</taxon>
        <taxon>Saliceae</taxon>
        <taxon>Populus</taxon>
    </lineage>
</organism>
<dbReference type="Pfam" id="PF02458">
    <property type="entry name" value="Transferase"/>
    <property type="match status" value="2"/>
</dbReference>
<dbReference type="InterPro" id="IPR050317">
    <property type="entry name" value="Plant_Fungal_Acyltransferase"/>
</dbReference>
<dbReference type="AlphaFoldDB" id="A0A8X7ZQ18"/>
<keyword evidence="3" id="KW-1185">Reference proteome</keyword>
<comment type="caution">
    <text evidence="2">The sequence shown here is derived from an EMBL/GenBank/DDBJ whole genome shotgun (WGS) entry which is preliminary data.</text>
</comment>
<dbReference type="Proteomes" id="UP000886885">
    <property type="component" value="Chromosome 5A"/>
</dbReference>
<protein>
    <recommendedName>
        <fullName evidence="4">HXXXD-type acyl-transferase family protein</fullName>
    </recommendedName>
</protein>
<evidence type="ECO:0000313" key="2">
    <source>
        <dbReference type="EMBL" id="KAG6775223.1"/>
    </source>
</evidence>
<sequence length="619" mass="69821">MANINSRVSVHSMLTAVSSKPVRPGQNHPLSALDHAMALHTLHLVFYYKKNPFGIFDVDPLRVSLSEALSLYPQVAGRLTRGDQSGNWEVKCNDAGVRILRANVGVTIDEWLRSADVSEEKDLTVWEEMPEDPSTWSPFRIQIFTEEKQAYRMVLVVIARSIWNRQESFIDFYFKCVAGSLSEHWNQHNRYPRQIHRFHTTTTVPLESPVTTSQSSIPSTFIDPFVSSLTIFTEPPIVDPIQTLPEPRHSTRLHRPPPYLQDFQTYHAAVLGPDVSFASMSGTRYPLHRYVSYSGLSSPYRSFMSNISRLVNEFEGGGVAFGLSCTHMNADPTSVTLLFKSWIESHRQEPIEHPPLFNSTLLHHQQVPDTSGKSTNYYANKANARTPSVKMVTATLRFSNSAINKCLNEVHDQCPQATPFDLLAALFWTRLVLLKAPKHDNKCSLSVCLDFRRLVQPPIPLGYFGNTLHFSMLTLNEEEMDYGKLGHVVELVHRHVSGVGTEEVWHAVDWLESQKEEGGKHASPFRMYGPELTCVSMEHMIIGNKSLMSSVSFESDEKPVHVACHFGNVVGEGLIVVLPSVEEDLARTVIVTLPEEEMPQLCEDQAIQRLQPTMLFSGR</sequence>
<comment type="similarity">
    <text evidence="1">Belongs to the plant acyltransferase family.</text>
</comment>
<dbReference type="EMBL" id="JAAWWB010000009">
    <property type="protein sequence ID" value="KAG6775223.1"/>
    <property type="molecule type" value="Genomic_DNA"/>
</dbReference>
<dbReference type="PANTHER" id="PTHR31642">
    <property type="entry name" value="TRICHOTHECENE 3-O-ACETYLTRANSFERASE"/>
    <property type="match status" value="1"/>
</dbReference>
<accession>A0A8X7ZQ18</accession>
<evidence type="ECO:0000313" key="3">
    <source>
        <dbReference type="Proteomes" id="UP000886885"/>
    </source>
</evidence>